<dbReference type="AlphaFoldDB" id="A0AA48GNL7"/>
<organism evidence="1 2">
    <name type="scientific">Mesoterricola sediminis</name>
    <dbReference type="NCBI Taxonomy" id="2927980"/>
    <lineage>
        <taxon>Bacteria</taxon>
        <taxon>Pseudomonadati</taxon>
        <taxon>Acidobacteriota</taxon>
        <taxon>Holophagae</taxon>
        <taxon>Holophagales</taxon>
        <taxon>Holophagaceae</taxon>
        <taxon>Mesoterricola</taxon>
    </lineage>
</organism>
<accession>A0AA48GNL7</accession>
<name>A0AA48GNL7_9BACT</name>
<dbReference type="RefSeq" id="WP_316411400.1">
    <property type="nucleotide sequence ID" value="NZ_AP027081.1"/>
</dbReference>
<evidence type="ECO:0000313" key="1">
    <source>
        <dbReference type="EMBL" id="BDU76421.1"/>
    </source>
</evidence>
<evidence type="ECO:0000313" key="2">
    <source>
        <dbReference type="Proteomes" id="UP001228113"/>
    </source>
</evidence>
<gene>
    <name evidence="1" type="ORF">METESE_13790</name>
</gene>
<reference evidence="1" key="1">
    <citation type="journal article" date="2023" name="Int. J. Syst. Evol. Microbiol.">
        <title>Mesoterricola silvestris gen. nov., sp. nov., Mesoterricola sediminis sp. nov., Geothrix oryzae sp. nov., Geothrix edaphica sp. nov., Geothrix rubra sp. nov., and Geothrix limicola sp. nov., six novel members of Acidobacteriota isolated from soils.</title>
        <authorList>
            <person name="Itoh H."/>
            <person name="Sugisawa Y."/>
            <person name="Mise K."/>
            <person name="Xu Z."/>
            <person name="Kuniyasu M."/>
            <person name="Ushijima N."/>
            <person name="Kawano K."/>
            <person name="Kobayashi E."/>
            <person name="Shiratori Y."/>
            <person name="Masuda Y."/>
            <person name="Senoo K."/>
        </authorList>
    </citation>
    <scope>NUCLEOTIDE SEQUENCE</scope>
    <source>
        <strain evidence="1">W786</strain>
    </source>
</reference>
<dbReference type="Proteomes" id="UP001228113">
    <property type="component" value="Chromosome"/>
</dbReference>
<proteinExistence type="predicted"/>
<dbReference type="KEGG" id="msea:METESE_13790"/>
<dbReference type="EMBL" id="AP027081">
    <property type="protein sequence ID" value="BDU76421.1"/>
    <property type="molecule type" value="Genomic_DNA"/>
</dbReference>
<keyword evidence="2" id="KW-1185">Reference proteome</keyword>
<protein>
    <submittedName>
        <fullName evidence="1">Uncharacterized protein</fullName>
    </submittedName>
</protein>
<sequence length="641" mass="71890">MTNDLVRYALMNSALAYMPPLVKSALIEESAFMYKHNLQTTANIQFRDLGTSFSREALFSAIREALREKLDCTYVDDKDGCSWQIIFEKSDGDCRICLSLEDKRAWLPQSWAFSEDQAVRSNGFERDAHSVNLIGDVANEWRDRLLRAPIENEDHEKLVEQFRLTPFRQTGFLASLLRSGACGLQDLVPNKHWYYDRLVGSIEAQEDLSSFAGSGAKHLIDQLIDWSRIDGLKLAFLISSYRGLNVTIEKHEFSDLEIDEIFSWVLKQGCLLSKLGAIELGLGIIDKHPRIESLIENIVSGILRDDINDEDGGFYALSTLVVFVCNELARTRLLYGKPPFWIRLAAIAQASVIERAIIASGIKRSDFIAWAHEFGGKRFYLQTLIDLRIEPRWLPDFVSPRQLKSEFLGRILNAAVANEAKISSSALREILLADTNQGGLKSQIEFPYPFLPGPIEGGVRSETSMPDEYLALIEEKLSSKDLGPNSFAGLVNLALILRLEADHARLAVNALRAAKYRLNEAGDEEEVFGLLNGLAVVAAVTRSVELAEEVSILNRVIRKRDGKRDRVGPELRIGLILAAAHSERENWATFVGDWFTELAFNVNSIDDAKRLLEDLRCMCELEASLSPYCGRADAALLSMVK</sequence>